<accession>A0A7X6DUQ7</accession>
<evidence type="ECO:0000313" key="2">
    <source>
        <dbReference type="EMBL" id="NKE73323.1"/>
    </source>
</evidence>
<dbReference type="Gene3D" id="3.40.30.10">
    <property type="entry name" value="Glutaredoxin"/>
    <property type="match status" value="1"/>
</dbReference>
<proteinExistence type="predicted"/>
<dbReference type="SUPFAM" id="SSF52833">
    <property type="entry name" value="Thioredoxin-like"/>
    <property type="match status" value="1"/>
</dbReference>
<gene>
    <name evidence="2" type="ORF">MNODULE_21420</name>
</gene>
<dbReference type="PANTHER" id="PTHR41709:SF2">
    <property type="entry name" value="CIRCADIAN CLOCK PROTEIN KAIB2"/>
    <property type="match status" value="1"/>
</dbReference>
<feature type="domain" description="KaiB" evidence="1">
    <location>
        <begin position="13"/>
        <end position="94"/>
    </location>
</feature>
<dbReference type="AlphaFoldDB" id="A0A7X6DUQ7"/>
<evidence type="ECO:0000313" key="3">
    <source>
        <dbReference type="Proteomes" id="UP000534783"/>
    </source>
</evidence>
<dbReference type="SMART" id="SM01248">
    <property type="entry name" value="KaiB"/>
    <property type="match status" value="1"/>
</dbReference>
<dbReference type="Pfam" id="PF07689">
    <property type="entry name" value="KaiB"/>
    <property type="match status" value="1"/>
</dbReference>
<organism evidence="2 3">
    <name type="scientific">Candidatus Manganitrophus noduliformans</name>
    <dbReference type="NCBI Taxonomy" id="2606439"/>
    <lineage>
        <taxon>Bacteria</taxon>
        <taxon>Pseudomonadati</taxon>
        <taxon>Nitrospirota</taxon>
        <taxon>Nitrospiria</taxon>
        <taxon>Candidatus Troglogloeales</taxon>
        <taxon>Candidatus Manganitrophaceae</taxon>
        <taxon>Candidatus Manganitrophus</taxon>
    </lineage>
</organism>
<protein>
    <submittedName>
        <fullName evidence="2">Circadian clock protein KaiB</fullName>
    </submittedName>
</protein>
<dbReference type="Proteomes" id="UP000534783">
    <property type="component" value="Unassembled WGS sequence"/>
</dbReference>
<name>A0A7X6DUQ7_9BACT</name>
<dbReference type="InterPro" id="IPR039022">
    <property type="entry name" value="KaiB-like"/>
</dbReference>
<sequence length="96" mass="10782">MMENLSVEKYQLRLFVTGATPQSTRAIMNIREICETHLKGRYNLEIYDLYQQPSLAKKEGIIAVPTLIKRSPLPPRRLVGDLSSQGRVLLGLGITA</sequence>
<dbReference type="InterPro" id="IPR036249">
    <property type="entry name" value="Thioredoxin-like_sf"/>
</dbReference>
<dbReference type="PANTHER" id="PTHR41709">
    <property type="entry name" value="KAIB-LIKE PROTEIN 1"/>
    <property type="match status" value="1"/>
</dbReference>
<evidence type="ECO:0000259" key="1">
    <source>
        <dbReference type="SMART" id="SM01248"/>
    </source>
</evidence>
<dbReference type="InterPro" id="IPR011649">
    <property type="entry name" value="KaiB_domain"/>
</dbReference>
<keyword evidence="3" id="KW-1185">Reference proteome</keyword>
<dbReference type="EMBL" id="VTOW01000006">
    <property type="protein sequence ID" value="NKE73323.1"/>
    <property type="molecule type" value="Genomic_DNA"/>
</dbReference>
<dbReference type="CDD" id="cd02978">
    <property type="entry name" value="KaiB_like"/>
    <property type="match status" value="1"/>
</dbReference>
<dbReference type="GO" id="GO:0048511">
    <property type="term" value="P:rhythmic process"/>
    <property type="evidence" value="ECO:0007669"/>
    <property type="project" value="InterPro"/>
</dbReference>
<comment type="caution">
    <text evidence="2">The sequence shown here is derived from an EMBL/GenBank/DDBJ whole genome shotgun (WGS) entry which is preliminary data.</text>
</comment>
<reference evidence="2 3" key="1">
    <citation type="journal article" date="2020" name="Nature">
        <title>Bacterial chemolithoautotrophy via manganese oxidation.</title>
        <authorList>
            <person name="Yu H."/>
            <person name="Leadbetter J.R."/>
        </authorList>
    </citation>
    <scope>NUCLEOTIDE SEQUENCE [LARGE SCALE GENOMIC DNA]</scope>
    <source>
        <strain evidence="2 3">Mn-1</strain>
    </source>
</reference>